<gene>
    <name evidence="2" type="ORF">H8711_10590</name>
</gene>
<comment type="caution">
    <text evidence="2">The sequence shown here is derived from an EMBL/GenBank/DDBJ whole genome shotgun (WGS) entry which is preliminary data.</text>
</comment>
<dbReference type="Pfam" id="PF06961">
    <property type="entry name" value="DUF1294"/>
    <property type="match status" value="1"/>
</dbReference>
<keyword evidence="1" id="KW-0812">Transmembrane</keyword>
<feature type="transmembrane region" description="Helical" evidence="1">
    <location>
        <begin position="69"/>
        <end position="89"/>
    </location>
</feature>
<organism evidence="2 3">
    <name type="scientific">Ligaoa zhengdingensis</name>
    <dbReference type="NCBI Taxonomy" id="2763658"/>
    <lineage>
        <taxon>Bacteria</taxon>
        <taxon>Bacillati</taxon>
        <taxon>Bacillota</taxon>
        <taxon>Clostridia</taxon>
        <taxon>Eubacteriales</taxon>
        <taxon>Oscillospiraceae</taxon>
        <taxon>Ligaoa</taxon>
    </lineage>
</organism>
<evidence type="ECO:0000313" key="2">
    <source>
        <dbReference type="EMBL" id="MBC8547372.1"/>
    </source>
</evidence>
<proteinExistence type="predicted"/>
<sequence length="90" mass="10327">MDFFWNYLAAVNVVGFVLYGYDKFLAKAHQRRIPERILLLAAAAGGSPGCWLAMVLFRHKTRKPKFKFGVPAILLLQLALAGAYWYYFVR</sequence>
<feature type="transmembrane region" description="Helical" evidence="1">
    <location>
        <begin position="37"/>
        <end position="57"/>
    </location>
</feature>
<feature type="transmembrane region" description="Helical" evidence="1">
    <location>
        <begin position="6"/>
        <end position="25"/>
    </location>
</feature>
<keyword evidence="3" id="KW-1185">Reference proteome</keyword>
<keyword evidence="1" id="KW-1133">Transmembrane helix</keyword>
<protein>
    <submittedName>
        <fullName evidence="2">DUF1294 domain-containing protein</fullName>
    </submittedName>
</protein>
<dbReference type="InterPro" id="IPR010718">
    <property type="entry name" value="DUF1294"/>
</dbReference>
<dbReference type="EMBL" id="JACRST010000018">
    <property type="protein sequence ID" value="MBC8547372.1"/>
    <property type="molecule type" value="Genomic_DNA"/>
</dbReference>
<dbReference type="Proteomes" id="UP000653127">
    <property type="component" value="Unassembled WGS sequence"/>
</dbReference>
<evidence type="ECO:0000256" key="1">
    <source>
        <dbReference type="SAM" id="Phobius"/>
    </source>
</evidence>
<reference evidence="2" key="1">
    <citation type="submission" date="2020-08" db="EMBL/GenBank/DDBJ databases">
        <title>Genome public.</title>
        <authorList>
            <person name="Liu C."/>
            <person name="Sun Q."/>
        </authorList>
    </citation>
    <scope>NUCLEOTIDE SEQUENCE</scope>
    <source>
        <strain evidence="2">NSJ-31</strain>
    </source>
</reference>
<dbReference type="AlphaFoldDB" id="A0A926E1E5"/>
<accession>A0A926E1E5</accession>
<dbReference type="PIRSF" id="PIRSF002599">
    <property type="entry name" value="Cold_shock_A"/>
    <property type="match status" value="1"/>
</dbReference>
<dbReference type="GO" id="GO:0003676">
    <property type="term" value="F:nucleic acid binding"/>
    <property type="evidence" value="ECO:0007669"/>
    <property type="project" value="InterPro"/>
</dbReference>
<dbReference type="InterPro" id="IPR012156">
    <property type="entry name" value="Cold_shock_CspA"/>
</dbReference>
<keyword evidence="1" id="KW-0472">Membrane</keyword>
<name>A0A926E1E5_9FIRM</name>
<evidence type="ECO:0000313" key="3">
    <source>
        <dbReference type="Proteomes" id="UP000653127"/>
    </source>
</evidence>
<dbReference type="RefSeq" id="WP_249283414.1">
    <property type="nucleotide sequence ID" value="NZ_JACRST010000018.1"/>
</dbReference>